<dbReference type="Gene3D" id="1.20.120.1630">
    <property type="match status" value="1"/>
</dbReference>
<dbReference type="RefSeq" id="XP_004349189.2">
    <property type="nucleotide sequence ID" value="XM_004349139.2"/>
</dbReference>
<organism evidence="7 8">
    <name type="scientific">Capsaspora owczarzaki (strain ATCC 30864)</name>
    <dbReference type="NCBI Taxonomy" id="595528"/>
    <lineage>
        <taxon>Eukaryota</taxon>
        <taxon>Filasterea</taxon>
        <taxon>Capsaspora</taxon>
    </lineage>
</organism>
<dbReference type="PANTHER" id="PTHR43847">
    <property type="entry name" value="BLL3993 PROTEIN"/>
    <property type="match status" value="1"/>
</dbReference>
<evidence type="ECO:0000256" key="3">
    <source>
        <dbReference type="ARBA" id="ARBA00022989"/>
    </source>
</evidence>
<dbReference type="InParanoid" id="A0A0D2WL85"/>
<keyword evidence="5" id="KW-0256">Endoplasmic reticulum</keyword>
<feature type="chain" id="PRO_5002254550" description="Protein-S-isoprenylcysteine O-methyltransferase" evidence="6">
    <location>
        <begin position="27"/>
        <end position="234"/>
    </location>
</feature>
<evidence type="ECO:0000256" key="6">
    <source>
        <dbReference type="SAM" id="SignalP"/>
    </source>
</evidence>
<keyword evidence="5 7" id="KW-0489">Methyltransferase</keyword>
<keyword evidence="6" id="KW-0732">Signal</keyword>
<dbReference type="AlphaFoldDB" id="A0A0D2WL85"/>
<dbReference type="eggNOG" id="ENOG502SEEZ">
    <property type="taxonomic scope" value="Eukaryota"/>
</dbReference>
<keyword evidence="3 5" id="KW-1133">Transmembrane helix</keyword>
<feature type="signal peptide" evidence="6">
    <location>
        <begin position="1"/>
        <end position="26"/>
    </location>
</feature>
<evidence type="ECO:0000256" key="5">
    <source>
        <dbReference type="RuleBase" id="RU362022"/>
    </source>
</evidence>
<dbReference type="STRING" id="595528.A0A0D2WL85"/>
<gene>
    <name evidence="7" type="ORF">CAOG_002439</name>
</gene>
<accession>A0A0D2WL85</accession>
<feature type="transmembrane region" description="Helical" evidence="5">
    <location>
        <begin position="186"/>
        <end position="206"/>
    </location>
</feature>
<dbReference type="OrthoDB" id="422086at2759"/>
<keyword evidence="7" id="KW-0808">Transferase</keyword>
<dbReference type="PANTHER" id="PTHR43847:SF1">
    <property type="entry name" value="BLL3993 PROTEIN"/>
    <property type="match status" value="1"/>
</dbReference>
<keyword evidence="4 5" id="KW-0472">Membrane</keyword>
<reference evidence="8" key="1">
    <citation type="submission" date="2011-02" db="EMBL/GenBank/DDBJ databases">
        <title>The Genome Sequence of Capsaspora owczarzaki ATCC 30864.</title>
        <authorList>
            <person name="Russ C."/>
            <person name="Cuomo C."/>
            <person name="Burger G."/>
            <person name="Gray M.W."/>
            <person name="Holland P.W.H."/>
            <person name="King N."/>
            <person name="Lang F.B.F."/>
            <person name="Roger A.J."/>
            <person name="Ruiz-Trillo I."/>
            <person name="Young S.K."/>
            <person name="Zeng Q."/>
            <person name="Gargeya S."/>
            <person name="Alvarado L."/>
            <person name="Berlin A."/>
            <person name="Chapman S.B."/>
            <person name="Chen Z."/>
            <person name="Freedman E."/>
            <person name="Gellesch M."/>
            <person name="Goldberg J."/>
            <person name="Griggs A."/>
            <person name="Gujja S."/>
            <person name="Heilman E."/>
            <person name="Heiman D."/>
            <person name="Howarth C."/>
            <person name="Mehta T."/>
            <person name="Neiman D."/>
            <person name="Pearson M."/>
            <person name="Roberts A."/>
            <person name="Saif S."/>
            <person name="Shea T."/>
            <person name="Shenoy N."/>
            <person name="Sisk P."/>
            <person name="Stolte C."/>
            <person name="Sykes S."/>
            <person name="White J."/>
            <person name="Yandava C."/>
            <person name="Haas B."/>
            <person name="Nusbaum C."/>
            <person name="Birren B."/>
        </authorList>
    </citation>
    <scope>NUCLEOTIDE SEQUENCE</scope>
    <source>
        <strain evidence="8">ATCC 30864</strain>
    </source>
</reference>
<dbReference type="InterPro" id="IPR007269">
    <property type="entry name" value="ICMT_MeTrfase"/>
</dbReference>
<dbReference type="Pfam" id="PF04140">
    <property type="entry name" value="ICMT"/>
    <property type="match status" value="1"/>
</dbReference>
<dbReference type="PhylomeDB" id="A0A0D2WL85"/>
<dbReference type="Proteomes" id="UP000008743">
    <property type="component" value="Unassembled WGS sequence"/>
</dbReference>
<feature type="transmembrane region" description="Helical" evidence="5">
    <location>
        <begin position="46"/>
        <end position="63"/>
    </location>
</feature>
<dbReference type="GO" id="GO:0032259">
    <property type="term" value="P:methylation"/>
    <property type="evidence" value="ECO:0007669"/>
    <property type="project" value="UniProtKB-KW"/>
</dbReference>
<feature type="transmembrane region" description="Helical" evidence="5">
    <location>
        <begin position="110"/>
        <end position="130"/>
    </location>
</feature>
<proteinExistence type="inferred from homology"/>
<dbReference type="InterPro" id="IPR052527">
    <property type="entry name" value="Metal_cation-efflux_comp"/>
</dbReference>
<dbReference type="GO" id="GO:0004671">
    <property type="term" value="F:protein C-terminal S-isoprenylcysteine carboxyl O-methyltransferase activity"/>
    <property type="evidence" value="ECO:0007669"/>
    <property type="project" value="UniProtKB-EC"/>
</dbReference>
<evidence type="ECO:0000256" key="4">
    <source>
        <dbReference type="ARBA" id="ARBA00023136"/>
    </source>
</evidence>
<dbReference type="EMBL" id="KE346362">
    <property type="protein sequence ID" value="KJE91280.1"/>
    <property type="molecule type" value="Genomic_DNA"/>
</dbReference>
<evidence type="ECO:0000313" key="7">
    <source>
        <dbReference type="EMBL" id="KJE91280.1"/>
    </source>
</evidence>
<keyword evidence="2 5" id="KW-0812">Transmembrane</keyword>
<keyword evidence="5" id="KW-0949">S-adenosyl-L-methionine</keyword>
<evidence type="ECO:0000256" key="2">
    <source>
        <dbReference type="ARBA" id="ARBA00022692"/>
    </source>
</evidence>
<protein>
    <recommendedName>
        <fullName evidence="5">Protein-S-isoprenylcysteine O-methyltransferase</fullName>
        <ecNumber evidence="5">2.1.1.100</ecNumber>
    </recommendedName>
</protein>
<name>A0A0D2WL85_CAPO3</name>
<comment type="similarity">
    <text evidence="5">Belongs to the class VI-like SAM-binding methyltransferase superfamily. Isoprenylcysteine carboxyl methyltransferase family.</text>
</comment>
<keyword evidence="8" id="KW-1185">Reference proteome</keyword>
<dbReference type="EC" id="2.1.1.100" evidence="5"/>
<sequence length="234" mass="25831">MLKTTNHVWMSSLALLLFTLATRTLAANQAQDPTHASATSSRGSPVSVQVLSLLLVLGYTFGTERYARHGSKTARAVSDNSSRSTVITIVSATIFPFAGALSLFDPLAMPPLPTVVVAFLFAVELFAIWLRYHSMHILGIYFTRSLKVQEGQRVIQSGPYAYIRHPGYLANLLAFFAHAVLVSQNYGVFAIVFCAMAVVWSVRIDLEERMLVSELGAAYVAYQQRTKRLIPFVL</sequence>
<feature type="transmembrane region" description="Helical" evidence="5">
    <location>
        <begin position="84"/>
        <end position="104"/>
    </location>
</feature>
<feature type="transmembrane region" description="Helical" evidence="5">
    <location>
        <begin position="162"/>
        <end position="180"/>
    </location>
</feature>
<dbReference type="GO" id="GO:0005789">
    <property type="term" value="C:endoplasmic reticulum membrane"/>
    <property type="evidence" value="ECO:0007669"/>
    <property type="project" value="UniProtKB-SubCell"/>
</dbReference>
<comment type="catalytic activity">
    <reaction evidence="5">
        <text>[protein]-C-terminal S-[(2E,6E)-farnesyl]-L-cysteine + S-adenosyl-L-methionine = [protein]-C-terminal S-[(2E,6E)-farnesyl]-L-cysteine methyl ester + S-adenosyl-L-homocysteine</text>
        <dbReference type="Rhea" id="RHEA:21672"/>
        <dbReference type="Rhea" id="RHEA-COMP:12125"/>
        <dbReference type="Rhea" id="RHEA-COMP:12126"/>
        <dbReference type="ChEBI" id="CHEBI:57856"/>
        <dbReference type="ChEBI" id="CHEBI:59789"/>
        <dbReference type="ChEBI" id="CHEBI:90510"/>
        <dbReference type="ChEBI" id="CHEBI:90511"/>
        <dbReference type="EC" id="2.1.1.100"/>
    </reaction>
</comment>
<evidence type="ECO:0000256" key="1">
    <source>
        <dbReference type="ARBA" id="ARBA00004141"/>
    </source>
</evidence>
<comment type="subcellular location">
    <subcellularLocation>
        <location evidence="5">Endoplasmic reticulum membrane</location>
        <topology evidence="5">Multi-pass membrane protein</topology>
    </subcellularLocation>
    <subcellularLocation>
        <location evidence="1">Membrane</location>
        <topology evidence="1">Multi-pass membrane protein</topology>
    </subcellularLocation>
</comment>
<evidence type="ECO:0000313" key="8">
    <source>
        <dbReference type="Proteomes" id="UP000008743"/>
    </source>
</evidence>